<dbReference type="SMART" id="SM00217">
    <property type="entry name" value="WAP"/>
    <property type="match status" value="1"/>
</dbReference>
<dbReference type="Pfam" id="PF00095">
    <property type="entry name" value="WAP"/>
    <property type="match status" value="1"/>
</dbReference>
<dbReference type="RefSeq" id="XP_014487667.1">
    <property type="nucleotide sequence ID" value="XM_014632181.1"/>
</dbReference>
<evidence type="ECO:0000256" key="1">
    <source>
        <dbReference type="SAM" id="SignalP"/>
    </source>
</evidence>
<protein>
    <submittedName>
        <fullName evidence="4">Waprin-Thr1-like</fullName>
    </submittedName>
</protein>
<accession>A0A6P3YCP8</accession>
<dbReference type="Proteomes" id="UP000515204">
    <property type="component" value="Unplaced"/>
</dbReference>
<dbReference type="GO" id="GO:0005576">
    <property type="term" value="C:extracellular region"/>
    <property type="evidence" value="ECO:0007669"/>
    <property type="project" value="InterPro"/>
</dbReference>
<dbReference type="KEGG" id="dqu:106751304"/>
<feature type="signal peptide" evidence="1">
    <location>
        <begin position="1"/>
        <end position="22"/>
    </location>
</feature>
<proteinExistence type="predicted"/>
<dbReference type="GO" id="GO:0030414">
    <property type="term" value="F:peptidase inhibitor activity"/>
    <property type="evidence" value="ECO:0007669"/>
    <property type="project" value="InterPro"/>
</dbReference>
<dbReference type="Gene3D" id="4.10.75.10">
    <property type="entry name" value="Elafin-like"/>
    <property type="match status" value="1"/>
</dbReference>
<feature type="domain" description="WAP" evidence="2">
    <location>
        <begin position="24"/>
        <end position="70"/>
    </location>
</feature>
<dbReference type="OrthoDB" id="8187079at2759"/>
<dbReference type="GeneID" id="106751304"/>
<feature type="chain" id="PRO_5028475140" evidence="1">
    <location>
        <begin position="23"/>
        <end position="113"/>
    </location>
</feature>
<dbReference type="SUPFAM" id="SSF57256">
    <property type="entry name" value="Elafin-like"/>
    <property type="match status" value="1"/>
</dbReference>
<keyword evidence="3" id="KW-1185">Reference proteome</keyword>
<dbReference type="InterPro" id="IPR036645">
    <property type="entry name" value="Elafin-like_sf"/>
</dbReference>
<evidence type="ECO:0000259" key="2">
    <source>
        <dbReference type="PROSITE" id="PS51390"/>
    </source>
</evidence>
<keyword evidence="1" id="KW-0732">Signal</keyword>
<sequence length="113" mass="12334">MNRNISLLIVVLLVLLVTSAYAQVTYKSGNCPLKNTVSNCGTRCMSDSQCPLNQKCCTNKCGYTSCAEPSVVSTGSGYKGSNQQAVYCNGVKCNTNEKCLFDRNIRREKCTRA</sequence>
<dbReference type="PROSITE" id="PS51390">
    <property type="entry name" value="WAP"/>
    <property type="match status" value="1"/>
</dbReference>
<evidence type="ECO:0000313" key="3">
    <source>
        <dbReference type="Proteomes" id="UP000515204"/>
    </source>
</evidence>
<dbReference type="AlphaFoldDB" id="A0A6P3YCP8"/>
<reference evidence="4" key="1">
    <citation type="submission" date="2025-08" db="UniProtKB">
        <authorList>
            <consortium name="RefSeq"/>
        </authorList>
    </citation>
    <scope>IDENTIFICATION</scope>
</reference>
<name>A0A6P3YCP8_DINQU</name>
<evidence type="ECO:0000313" key="4">
    <source>
        <dbReference type="RefSeq" id="XP_014487667.1"/>
    </source>
</evidence>
<dbReference type="InterPro" id="IPR008197">
    <property type="entry name" value="WAP_dom"/>
</dbReference>
<gene>
    <name evidence="4" type="primary">LOC106751304</name>
</gene>
<organism evidence="3 4">
    <name type="scientific">Dinoponera quadriceps</name>
    <name type="common">South American ant</name>
    <dbReference type="NCBI Taxonomy" id="609295"/>
    <lineage>
        <taxon>Eukaryota</taxon>
        <taxon>Metazoa</taxon>
        <taxon>Ecdysozoa</taxon>
        <taxon>Arthropoda</taxon>
        <taxon>Hexapoda</taxon>
        <taxon>Insecta</taxon>
        <taxon>Pterygota</taxon>
        <taxon>Neoptera</taxon>
        <taxon>Endopterygota</taxon>
        <taxon>Hymenoptera</taxon>
        <taxon>Apocrita</taxon>
        <taxon>Aculeata</taxon>
        <taxon>Formicoidea</taxon>
        <taxon>Formicidae</taxon>
        <taxon>Ponerinae</taxon>
        <taxon>Ponerini</taxon>
        <taxon>Dinoponera</taxon>
    </lineage>
</organism>